<evidence type="ECO:0000256" key="2">
    <source>
        <dbReference type="ARBA" id="ARBA00022741"/>
    </source>
</evidence>
<dbReference type="Proteomes" id="UP000609651">
    <property type="component" value="Unassembled WGS sequence"/>
</dbReference>
<dbReference type="InterPro" id="IPR017871">
    <property type="entry name" value="ABC_transporter-like_CS"/>
</dbReference>
<reference evidence="6 7" key="1">
    <citation type="journal article" date="2020" name="Syst. Appl. Microbiol.">
        <title>Alienimonas chondri sp. nov., a novel planctomycete isolated from the biofilm of the red alga Chondrus crispus.</title>
        <authorList>
            <person name="Vitorino I."/>
            <person name="Albuquerque L."/>
            <person name="Wiegand S."/>
            <person name="Kallscheuer N."/>
            <person name="da Costa M.S."/>
            <person name="Lobo-da-Cunha A."/>
            <person name="Jogler C."/>
            <person name="Lage O.M."/>
        </authorList>
    </citation>
    <scope>NUCLEOTIDE SEQUENCE [LARGE SCALE GENOMIC DNA]</scope>
    <source>
        <strain evidence="6 7">LzC2</strain>
    </source>
</reference>
<evidence type="ECO:0000313" key="7">
    <source>
        <dbReference type="Proteomes" id="UP000609651"/>
    </source>
</evidence>
<dbReference type="PROSITE" id="PS51125">
    <property type="entry name" value="NHL"/>
    <property type="match status" value="1"/>
</dbReference>
<evidence type="ECO:0000256" key="1">
    <source>
        <dbReference type="ARBA" id="ARBA00022737"/>
    </source>
</evidence>
<evidence type="ECO:0000259" key="5">
    <source>
        <dbReference type="PROSITE" id="PS50893"/>
    </source>
</evidence>
<feature type="repeat" description="NHL" evidence="4">
    <location>
        <begin position="442"/>
        <end position="482"/>
    </location>
</feature>
<dbReference type="InterPro" id="IPR003439">
    <property type="entry name" value="ABC_transporter-like_ATP-bd"/>
</dbReference>
<proteinExistence type="predicted"/>
<dbReference type="InterPro" id="IPR011042">
    <property type="entry name" value="6-blade_b-propeller_TolB-like"/>
</dbReference>
<dbReference type="PANTHER" id="PTHR24104:SF25">
    <property type="entry name" value="PROTEIN LIN-41"/>
    <property type="match status" value="1"/>
</dbReference>
<dbReference type="PANTHER" id="PTHR24104">
    <property type="entry name" value="E3 UBIQUITIN-PROTEIN LIGASE NHLRC1-RELATED"/>
    <property type="match status" value="1"/>
</dbReference>
<dbReference type="Gene3D" id="3.40.50.300">
    <property type="entry name" value="P-loop containing nucleotide triphosphate hydrolases"/>
    <property type="match status" value="1"/>
</dbReference>
<dbReference type="RefSeq" id="WP_171185814.1">
    <property type="nucleotide sequence ID" value="NZ_WTPX01000043.1"/>
</dbReference>
<organism evidence="6 7">
    <name type="scientific">Alienimonas chondri</name>
    <dbReference type="NCBI Taxonomy" id="2681879"/>
    <lineage>
        <taxon>Bacteria</taxon>
        <taxon>Pseudomonadati</taxon>
        <taxon>Planctomycetota</taxon>
        <taxon>Planctomycetia</taxon>
        <taxon>Planctomycetales</taxon>
        <taxon>Planctomycetaceae</taxon>
        <taxon>Alienimonas</taxon>
    </lineage>
</organism>
<accession>A0ABX1VBY5</accession>
<dbReference type="Gene3D" id="2.120.10.30">
    <property type="entry name" value="TolB, C-terminal domain"/>
    <property type="match status" value="2"/>
</dbReference>
<comment type="caution">
    <text evidence="6">The sequence shown here is derived from an EMBL/GenBank/DDBJ whole genome shotgun (WGS) entry which is preliminary data.</text>
</comment>
<evidence type="ECO:0000256" key="4">
    <source>
        <dbReference type="PROSITE-ProRule" id="PRU00504"/>
    </source>
</evidence>
<keyword evidence="2" id="KW-0547">Nucleotide-binding</keyword>
<gene>
    <name evidence="6" type="ORF">LzC2_16890</name>
</gene>
<dbReference type="InterPro" id="IPR050952">
    <property type="entry name" value="TRIM-NHL_E3_ligases"/>
</dbReference>
<sequence>MNTPVFRLREVSLAGGVGRWRLRRVYVDIPPGVTAVVGASGAGKSSLLEVLAGFATPSSGVVERGAPPSGDGEAGGLFWLPADLGLWPSETVEGHLRAVQPEPDHAAVEELLSTFGLESAAARRPGLLSAGERSRLAVARAIASRADVLLLDEPLAHVDPASLPRYWARLREALAECRAAVFVTHDPVAAVWESTHCIAVADRTVTWSGATETLYRDPPEGAPAELLGPVSVLPPSVAERLGLERSNRPAKVRSGRLDLIADPDGSLLVESSHPAGPLTETVVTPDPPAEPFSLLHRTGPPLAKGARAALRFAFLLLAGLFPLLGAGCDGGPKPSGPALSFAEVRVRATPNAGAQLPAPRGVGIGPNGEAFVLDDAGRVLVFAPDGEELRRWDMPSNVNGNPEGICVYRPPGSEEWLVAVADTHFHRIVLFTTEGEEVVRWGVEGDEPGDFRFPVAVTADDAGRLYVGEYGGNDRVQVFSPHPENRPLREFGSFGTGPGQFSRASGVAWVPPEREGKDAFVLVADAFGDRIARFTDQGEYRGVLGGDDAVALHSPYDLARAADGTLWVPEYHGGRVTALRPDGTLIGRWSRDEKAGALLTPWGLDVDAAGRVWVADTGNRRLVTLVP</sequence>
<dbReference type="InterPro" id="IPR027417">
    <property type="entry name" value="P-loop_NTPase"/>
</dbReference>
<evidence type="ECO:0000313" key="6">
    <source>
        <dbReference type="EMBL" id="NNJ25617.1"/>
    </source>
</evidence>
<dbReference type="InterPro" id="IPR001258">
    <property type="entry name" value="NHL_repeat"/>
</dbReference>
<dbReference type="Pfam" id="PF01436">
    <property type="entry name" value="NHL"/>
    <property type="match status" value="1"/>
</dbReference>
<name>A0ABX1VBY5_9PLAN</name>
<dbReference type="EMBL" id="WTPX01000043">
    <property type="protein sequence ID" value="NNJ25617.1"/>
    <property type="molecule type" value="Genomic_DNA"/>
</dbReference>
<dbReference type="SUPFAM" id="SSF52540">
    <property type="entry name" value="P-loop containing nucleoside triphosphate hydrolases"/>
    <property type="match status" value="1"/>
</dbReference>
<keyword evidence="3" id="KW-0067">ATP-binding</keyword>
<evidence type="ECO:0000256" key="3">
    <source>
        <dbReference type="ARBA" id="ARBA00022840"/>
    </source>
</evidence>
<dbReference type="PROSITE" id="PS00211">
    <property type="entry name" value="ABC_TRANSPORTER_1"/>
    <property type="match status" value="1"/>
</dbReference>
<feature type="domain" description="ABC transporter" evidence="5">
    <location>
        <begin position="6"/>
        <end position="227"/>
    </location>
</feature>
<dbReference type="SMART" id="SM00382">
    <property type="entry name" value="AAA"/>
    <property type="match status" value="1"/>
</dbReference>
<dbReference type="SUPFAM" id="SSF63829">
    <property type="entry name" value="Calcium-dependent phosphotriesterase"/>
    <property type="match status" value="1"/>
</dbReference>
<dbReference type="PROSITE" id="PS50893">
    <property type="entry name" value="ABC_TRANSPORTER_2"/>
    <property type="match status" value="1"/>
</dbReference>
<keyword evidence="7" id="KW-1185">Reference proteome</keyword>
<keyword evidence="1" id="KW-0677">Repeat</keyword>
<dbReference type="Pfam" id="PF00005">
    <property type="entry name" value="ABC_tran"/>
    <property type="match status" value="1"/>
</dbReference>
<dbReference type="InterPro" id="IPR003593">
    <property type="entry name" value="AAA+_ATPase"/>
</dbReference>
<protein>
    <recommendedName>
        <fullName evidence="5">ABC transporter domain-containing protein</fullName>
    </recommendedName>
</protein>